<dbReference type="Proteomes" id="UP000003806">
    <property type="component" value="Chromosome"/>
</dbReference>
<evidence type="ECO:0000313" key="2">
    <source>
        <dbReference type="EMBL" id="EHM13805.1"/>
    </source>
</evidence>
<keyword evidence="3" id="KW-1185">Reference proteome</keyword>
<reference evidence="2 3" key="1">
    <citation type="submission" date="2011-11" db="EMBL/GenBank/DDBJ databases">
        <title>The Noncontiguous Finished genome of Jonquetella anthropi DSM 22815.</title>
        <authorList>
            <consortium name="US DOE Joint Genome Institute (JGI-PGF)"/>
            <person name="Lucas S."/>
            <person name="Copeland A."/>
            <person name="Lapidus A."/>
            <person name="Glavina del Rio T."/>
            <person name="Dalin E."/>
            <person name="Tice H."/>
            <person name="Bruce D."/>
            <person name="Goodwin L."/>
            <person name="Pitluck S."/>
            <person name="Peters L."/>
            <person name="Mikhailova N."/>
            <person name="Held B."/>
            <person name="Kyrpides N."/>
            <person name="Mavromatis K."/>
            <person name="Ivanova N."/>
            <person name="Markowitz V."/>
            <person name="Cheng J.-F."/>
            <person name="Hugenholtz P."/>
            <person name="Woyke T."/>
            <person name="Wu D."/>
            <person name="Gronow S."/>
            <person name="Wellnitz S."/>
            <person name="Brambilla E."/>
            <person name="Klenk H.-P."/>
            <person name="Eisen J.A."/>
        </authorList>
    </citation>
    <scope>NUCLEOTIDE SEQUENCE [LARGE SCALE GENOMIC DNA]</scope>
    <source>
        <strain evidence="2 3">DSM 22815</strain>
    </source>
</reference>
<evidence type="ECO:0000256" key="1">
    <source>
        <dbReference type="SAM" id="Phobius"/>
    </source>
</evidence>
<proteinExistence type="predicted"/>
<keyword evidence="1" id="KW-1133">Transmembrane helix</keyword>
<dbReference type="InterPro" id="IPR021450">
    <property type="entry name" value="DUF3100"/>
</dbReference>
<gene>
    <name evidence="2" type="ORF">JonanDRAFT_1441</name>
</gene>
<dbReference type="STRING" id="885272.JonanDRAFT_1441"/>
<dbReference type="AlphaFoldDB" id="H0UIR0"/>
<evidence type="ECO:0000313" key="3">
    <source>
        <dbReference type="Proteomes" id="UP000003806"/>
    </source>
</evidence>
<keyword evidence="1" id="KW-0812">Transmembrane</keyword>
<evidence type="ECO:0008006" key="4">
    <source>
        <dbReference type="Google" id="ProtNLM"/>
    </source>
</evidence>
<sequence>MTIVEKALRNWKLHVLVVILVIIAELIGTRKFPIGIGTLVAVPLLYSFILGACCGAPSLKLLNKDEMFQASSLVGVTFFFLMARYGTLVGPNFWKVLALGPALILQEFGNIGTVFLGIPLAVLLGLRREAVGAAFSNAREPNIAIIGEKYGLDSPEGFGVMGVYVVGTVFGAIFCSFLASVVATTMPFFSPQSLAMACGTGSAGMMTAAVAPLTEIWPAMKDELVSLAAASNMMSGLDGVYMCVILSLPLSNWLLRVLGVKDAPSVPTGSSAYAVGQEKKGE</sequence>
<feature type="transmembrane region" description="Helical" evidence="1">
    <location>
        <begin position="68"/>
        <end position="88"/>
    </location>
</feature>
<organism evidence="2 3">
    <name type="scientific">Jonquetella anthropi DSM 22815</name>
    <dbReference type="NCBI Taxonomy" id="885272"/>
    <lineage>
        <taxon>Bacteria</taxon>
        <taxon>Thermotogati</taxon>
        <taxon>Synergistota</taxon>
        <taxon>Synergistia</taxon>
        <taxon>Synergistales</taxon>
        <taxon>Dethiosulfovibrionaceae</taxon>
        <taxon>Jonquetella</taxon>
    </lineage>
</organism>
<feature type="transmembrane region" description="Helical" evidence="1">
    <location>
        <begin position="158"/>
        <end position="182"/>
    </location>
</feature>
<protein>
    <recommendedName>
        <fullName evidence="4">DUF3100 domain-containing protein</fullName>
    </recommendedName>
</protein>
<feature type="transmembrane region" description="Helical" evidence="1">
    <location>
        <begin position="108"/>
        <end position="126"/>
    </location>
</feature>
<name>H0UIR0_9BACT</name>
<accession>H0UIR0</accession>
<dbReference type="HOGENOM" id="CLU_072807_0_0_0"/>
<feature type="transmembrane region" description="Helical" evidence="1">
    <location>
        <begin position="12"/>
        <end position="28"/>
    </location>
</feature>
<feature type="transmembrane region" description="Helical" evidence="1">
    <location>
        <begin position="34"/>
        <end position="56"/>
    </location>
</feature>
<dbReference type="Pfam" id="PF11299">
    <property type="entry name" value="DUF3100"/>
    <property type="match status" value="1"/>
</dbReference>
<dbReference type="OrthoDB" id="5451070at2"/>
<dbReference type="eggNOG" id="ENOG502Z7NA">
    <property type="taxonomic scope" value="Bacteria"/>
</dbReference>
<dbReference type="EMBL" id="CM001376">
    <property type="protein sequence ID" value="EHM13805.1"/>
    <property type="molecule type" value="Genomic_DNA"/>
</dbReference>
<dbReference type="RefSeq" id="WP_008523359.1">
    <property type="nucleotide sequence ID" value="NZ_CM001376.1"/>
</dbReference>
<keyword evidence="1" id="KW-0472">Membrane</keyword>